<dbReference type="InterPro" id="IPR036388">
    <property type="entry name" value="WH-like_DNA-bd_sf"/>
</dbReference>
<evidence type="ECO:0000259" key="4">
    <source>
        <dbReference type="PROSITE" id="PS50949"/>
    </source>
</evidence>
<dbReference type="InterPro" id="IPR036390">
    <property type="entry name" value="WH_DNA-bd_sf"/>
</dbReference>
<dbReference type="SMART" id="SM00345">
    <property type="entry name" value="HTH_GNTR"/>
    <property type="match status" value="1"/>
</dbReference>
<dbReference type="PANTHER" id="PTHR38445:SF7">
    <property type="entry name" value="GNTR-FAMILY TRANSCRIPTIONAL REGULATOR"/>
    <property type="match status" value="1"/>
</dbReference>
<dbReference type="Gene3D" id="1.10.10.10">
    <property type="entry name" value="Winged helix-like DNA-binding domain superfamily/Winged helix DNA-binding domain"/>
    <property type="match status" value="1"/>
</dbReference>
<dbReference type="PROSITE" id="PS50949">
    <property type="entry name" value="HTH_GNTR"/>
    <property type="match status" value="1"/>
</dbReference>
<gene>
    <name evidence="5" type="primary">yvoA_7</name>
    <name evidence="5" type="ORF">ERS852407_05620</name>
</gene>
<sequence>MNIIISNSSGKPIYEQITSQIKNLIISGHLQAGDALPSMRTLAKDLRISVITTKRAYNDLEQEGFIETITGKGSFVAARNTEVIREGNLRIAEEYLTKAVDIARRSGISSEELCDVLKMLYDGE</sequence>
<reference evidence="5 6" key="1">
    <citation type="submission" date="2015-09" db="EMBL/GenBank/DDBJ databases">
        <authorList>
            <consortium name="Pathogen Informatics"/>
        </authorList>
    </citation>
    <scope>NUCLEOTIDE SEQUENCE [LARGE SCALE GENOMIC DNA]</scope>
    <source>
        <strain evidence="5 6">2789STDY5608850</strain>
    </source>
</reference>
<evidence type="ECO:0000313" key="6">
    <source>
        <dbReference type="Proteomes" id="UP000095651"/>
    </source>
</evidence>
<accession>A0A174MCK6</accession>
<proteinExistence type="predicted"/>
<dbReference type="AlphaFoldDB" id="A0A174MCK6"/>
<evidence type="ECO:0000256" key="1">
    <source>
        <dbReference type="ARBA" id="ARBA00023015"/>
    </source>
</evidence>
<dbReference type="GO" id="GO:0003677">
    <property type="term" value="F:DNA binding"/>
    <property type="evidence" value="ECO:0007669"/>
    <property type="project" value="UniProtKB-KW"/>
</dbReference>
<name>A0A174MCK6_9FIRM</name>
<evidence type="ECO:0000256" key="3">
    <source>
        <dbReference type="ARBA" id="ARBA00023163"/>
    </source>
</evidence>
<dbReference type="SUPFAM" id="SSF46785">
    <property type="entry name" value="Winged helix' DNA-binding domain"/>
    <property type="match status" value="1"/>
</dbReference>
<dbReference type="RefSeq" id="WP_055660225.1">
    <property type="nucleotide sequence ID" value="NZ_CABIXC010000025.1"/>
</dbReference>
<dbReference type="InterPro" id="IPR000524">
    <property type="entry name" value="Tscrpt_reg_HTH_GntR"/>
</dbReference>
<dbReference type="PANTHER" id="PTHR38445">
    <property type="entry name" value="HTH-TYPE TRANSCRIPTIONAL REPRESSOR YTRA"/>
    <property type="match status" value="1"/>
</dbReference>
<keyword evidence="2" id="KW-0238">DNA-binding</keyword>
<dbReference type="Proteomes" id="UP000095651">
    <property type="component" value="Unassembled WGS sequence"/>
</dbReference>
<protein>
    <submittedName>
        <fullName evidence="5">Transcriptional regulator</fullName>
    </submittedName>
</protein>
<evidence type="ECO:0000313" key="5">
    <source>
        <dbReference type="EMBL" id="CUP33026.1"/>
    </source>
</evidence>
<feature type="domain" description="HTH gntR-type" evidence="4">
    <location>
        <begin position="11"/>
        <end position="79"/>
    </location>
</feature>
<evidence type="ECO:0000256" key="2">
    <source>
        <dbReference type="ARBA" id="ARBA00023125"/>
    </source>
</evidence>
<dbReference type="GO" id="GO:0003700">
    <property type="term" value="F:DNA-binding transcription factor activity"/>
    <property type="evidence" value="ECO:0007669"/>
    <property type="project" value="InterPro"/>
</dbReference>
<dbReference type="Pfam" id="PF00392">
    <property type="entry name" value="GntR"/>
    <property type="match status" value="1"/>
</dbReference>
<keyword evidence="1" id="KW-0805">Transcription regulation</keyword>
<keyword evidence="3" id="KW-0804">Transcription</keyword>
<dbReference type="CDD" id="cd07377">
    <property type="entry name" value="WHTH_GntR"/>
    <property type="match status" value="1"/>
</dbReference>
<organism evidence="5 6">
    <name type="scientific">Hungatella hathewayi</name>
    <dbReference type="NCBI Taxonomy" id="154046"/>
    <lineage>
        <taxon>Bacteria</taxon>
        <taxon>Bacillati</taxon>
        <taxon>Bacillota</taxon>
        <taxon>Clostridia</taxon>
        <taxon>Lachnospirales</taxon>
        <taxon>Lachnospiraceae</taxon>
        <taxon>Hungatella</taxon>
    </lineage>
</organism>
<dbReference type="EMBL" id="CYZE01000025">
    <property type="protein sequence ID" value="CUP33026.1"/>
    <property type="molecule type" value="Genomic_DNA"/>
</dbReference>